<evidence type="ECO:0000256" key="3">
    <source>
        <dbReference type="ARBA" id="ARBA00022960"/>
    </source>
</evidence>
<dbReference type="GO" id="GO:0016746">
    <property type="term" value="F:acyltransferase activity"/>
    <property type="evidence" value="ECO:0007669"/>
    <property type="project" value="UniProtKB-KW"/>
</dbReference>
<comment type="pathway">
    <text evidence="1 8">Cell wall biogenesis; peptidoglycan biosynthesis.</text>
</comment>
<dbReference type="Gene3D" id="2.60.40.3780">
    <property type="match status" value="1"/>
</dbReference>
<dbReference type="GO" id="GO:0005576">
    <property type="term" value="C:extracellular region"/>
    <property type="evidence" value="ECO:0007669"/>
    <property type="project" value="TreeGrafter"/>
</dbReference>
<evidence type="ECO:0000256" key="4">
    <source>
        <dbReference type="ARBA" id="ARBA00022984"/>
    </source>
</evidence>
<keyword evidence="6 8" id="KW-0961">Cell wall biogenesis/degradation</keyword>
<comment type="pathway">
    <text evidence="7">Glycan biosynthesis.</text>
</comment>
<dbReference type="GO" id="GO:0071555">
    <property type="term" value="P:cell wall organization"/>
    <property type="evidence" value="ECO:0007669"/>
    <property type="project" value="UniProtKB-UniRule"/>
</dbReference>
<dbReference type="Pfam" id="PF03734">
    <property type="entry name" value="YkuD"/>
    <property type="match status" value="1"/>
</dbReference>
<dbReference type="InterPro" id="IPR041280">
    <property type="entry name" value="Big_10"/>
</dbReference>
<evidence type="ECO:0000256" key="6">
    <source>
        <dbReference type="ARBA" id="ARBA00023316"/>
    </source>
</evidence>
<dbReference type="InterPro" id="IPR005490">
    <property type="entry name" value="LD_TPept_cat_dom"/>
</dbReference>
<evidence type="ECO:0000256" key="2">
    <source>
        <dbReference type="ARBA" id="ARBA00022679"/>
    </source>
</evidence>
<keyword evidence="2" id="KW-0808">Transferase</keyword>
<feature type="domain" description="L,D-TPase catalytic" evidence="9">
    <location>
        <begin position="246"/>
        <end position="367"/>
    </location>
</feature>
<dbReference type="GO" id="GO:0008360">
    <property type="term" value="P:regulation of cell shape"/>
    <property type="evidence" value="ECO:0007669"/>
    <property type="project" value="UniProtKB-UniRule"/>
</dbReference>
<name>A0A918L9G3_9PSEU</name>
<dbReference type="InterPro" id="IPR050979">
    <property type="entry name" value="LD-transpeptidase"/>
</dbReference>
<comment type="caution">
    <text evidence="10">The sequence shown here is derived from an EMBL/GenBank/DDBJ whole genome shotgun (WGS) entry which is preliminary data.</text>
</comment>
<feature type="active site" description="Nucleophile" evidence="8">
    <location>
        <position position="343"/>
    </location>
</feature>
<feature type="active site" description="Proton donor/acceptor" evidence="8">
    <location>
        <position position="325"/>
    </location>
</feature>
<dbReference type="Proteomes" id="UP000660680">
    <property type="component" value="Unassembled WGS sequence"/>
</dbReference>
<dbReference type="EMBL" id="BMRB01000001">
    <property type="protein sequence ID" value="GGS21431.1"/>
    <property type="molecule type" value="Genomic_DNA"/>
</dbReference>
<dbReference type="InterPro" id="IPR038063">
    <property type="entry name" value="Transpep_catalytic_dom"/>
</dbReference>
<dbReference type="Pfam" id="PF17964">
    <property type="entry name" value="Big_10"/>
    <property type="match status" value="1"/>
</dbReference>
<dbReference type="GO" id="GO:0071972">
    <property type="term" value="F:peptidoglycan L,D-transpeptidase activity"/>
    <property type="evidence" value="ECO:0007669"/>
    <property type="project" value="TreeGrafter"/>
</dbReference>
<dbReference type="SUPFAM" id="SSF141523">
    <property type="entry name" value="L,D-transpeptidase catalytic domain-like"/>
    <property type="match status" value="1"/>
</dbReference>
<dbReference type="CDD" id="cd16913">
    <property type="entry name" value="YkuD_like"/>
    <property type="match status" value="1"/>
</dbReference>
<dbReference type="Gene3D" id="2.60.40.3710">
    <property type="match status" value="1"/>
</dbReference>
<dbReference type="CDD" id="cd13432">
    <property type="entry name" value="LDT_IgD_like_2"/>
    <property type="match status" value="1"/>
</dbReference>
<gene>
    <name evidence="10" type="primary">lprQ</name>
    <name evidence="10" type="ORF">GCM10010171_12670</name>
</gene>
<keyword evidence="4 8" id="KW-0573">Peptidoglycan synthesis</keyword>
<dbReference type="PROSITE" id="PS52029">
    <property type="entry name" value="LD_TPASE"/>
    <property type="match status" value="1"/>
</dbReference>
<evidence type="ECO:0000256" key="5">
    <source>
        <dbReference type="ARBA" id="ARBA00023315"/>
    </source>
</evidence>
<evidence type="ECO:0000313" key="10">
    <source>
        <dbReference type="EMBL" id="GGS21431.1"/>
    </source>
</evidence>
<reference evidence="10" key="1">
    <citation type="journal article" date="2014" name="Int. J. Syst. Evol. Microbiol.">
        <title>Complete genome sequence of Corynebacterium casei LMG S-19264T (=DSM 44701T), isolated from a smear-ripened cheese.</title>
        <authorList>
            <consortium name="US DOE Joint Genome Institute (JGI-PGF)"/>
            <person name="Walter F."/>
            <person name="Albersmeier A."/>
            <person name="Kalinowski J."/>
            <person name="Ruckert C."/>
        </authorList>
    </citation>
    <scope>NUCLEOTIDE SEQUENCE</scope>
    <source>
        <strain evidence="10">JCM 3276</strain>
    </source>
</reference>
<keyword evidence="11" id="KW-1185">Reference proteome</keyword>
<evidence type="ECO:0000256" key="7">
    <source>
        <dbReference type="ARBA" id="ARBA00060592"/>
    </source>
</evidence>
<reference evidence="10" key="2">
    <citation type="submission" date="2020-09" db="EMBL/GenBank/DDBJ databases">
        <authorList>
            <person name="Sun Q."/>
            <person name="Ohkuma M."/>
        </authorList>
    </citation>
    <scope>NUCLEOTIDE SEQUENCE</scope>
    <source>
        <strain evidence="10">JCM 3276</strain>
    </source>
</reference>
<evidence type="ECO:0000259" key="9">
    <source>
        <dbReference type="PROSITE" id="PS52029"/>
    </source>
</evidence>
<organism evidence="10 11">
    <name type="scientific">Actinokineospora fastidiosa</name>
    <dbReference type="NCBI Taxonomy" id="1816"/>
    <lineage>
        <taxon>Bacteria</taxon>
        <taxon>Bacillati</taxon>
        <taxon>Actinomycetota</taxon>
        <taxon>Actinomycetes</taxon>
        <taxon>Pseudonocardiales</taxon>
        <taxon>Pseudonocardiaceae</taxon>
        <taxon>Actinokineospora</taxon>
    </lineage>
</organism>
<evidence type="ECO:0000313" key="11">
    <source>
        <dbReference type="Proteomes" id="UP000660680"/>
    </source>
</evidence>
<dbReference type="AlphaFoldDB" id="A0A918L9G3"/>
<dbReference type="Gene3D" id="2.40.440.10">
    <property type="entry name" value="L,D-transpeptidase catalytic domain-like"/>
    <property type="match status" value="1"/>
</dbReference>
<evidence type="ECO:0000256" key="1">
    <source>
        <dbReference type="ARBA" id="ARBA00004752"/>
    </source>
</evidence>
<dbReference type="GO" id="GO:0018104">
    <property type="term" value="P:peptidoglycan-protein cross-linking"/>
    <property type="evidence" value="ECO:0007669"/>
    <property type="project" value="TreeGrafter"/>
</dbReference>
<proteinExistence type="predicted"/>
<dbReference type="PANTHER" id="PTHR30582:SF2">
    <property type="entry name" value="L,D-TRANSPEPTIDASE YCIB-RELATED"/>
    <property type="match status" value="1"/>
</dbReference>
<keyword evidence="5" id="KW-0012">Acyltransferase</keyword>
<dbReference type="FunFam" id="2.60.40.3780:FF:000001">
    <property type="entry name" value="L,D-transpeptidase 2"/>
    <property type="match status" value="1"/>
</dbReference>
<keyword evidence="3 8" id="KW-0133">Cell shape</keyword>
<sequence length="401" mass="42649">MELVGENMITIRRAALGLVAVLALGGCTGGTDQAAGRGPAPIAADEEAPAPAVVTATPAMGSTGVGPAGPISVSVADGRLESVTLTNPAGKQVKGAMAADGSSWTVTEPLGYGKTYTWAGSAVGEDGARVPIAGKFTTVTPKTTVRAQLNVGDDKTYGIAMPIKVTFTPPVTDRAAAERLLTVETSVPTEGGWAWLSDSAAHWRPKEYWKPHTEVTVTAAVYGHDLGGGAYGRDDVSASFTIGRSQIVKADTQSHRMIVIRDGKKVHDFPASYGLESDRRRVTRSGIHVVMSKHRTYEMNNPTFDYANVEVPFAVRIHNNGEFIHGYAPSIPSQGRENVSHGCINLSPANAEIYFNSVLVGDPVEVVNSSVKLGEFDTDYSDYYDWTIPWPQWEAKSALAS</sequence>
<dbReference type="PANTHER" id="PTHR30582">
    <property type="entry name" value="L,D-TRANSPEPTIDASE"/>
    <property type="match status" value="1"/>
</dbReference>
<evidence type="ECO:0000256" key="8">
    <source>
        <dbReference type="PROSITE-ProRule" id="PRU01373"/>
    </source>
</evidence>
<accession>A0A918L9G3</accession>
<protein>
    <submittedName>
        <fullName evidence="10">L,D-transpeptidase 5</fullName>
    </submittedName>
</protein>